<comment type="caution">
    <text evidence="5">The sequence shown here is derived from an EMBL/GenBank/DDBJ whole genome shotgun (WGS) entry which is preliminary data.</text>
</comment>
<dbReference type="PANTHER" id="PTHR34216:SF3">
    <property type="entry name" value="POLY-BETA-1,6-N-ACETYL-D-GLUCOSAMINE N-DEACETYLASE"/>
    <property type="match status" value="1"/>
</dbReference>
<organism evidence="5 6">
    <name type="scientific">Alteromonas hispanica</name>
    <dbReference type="NCBI Taxonomy" id="315421"/>
    <lineage>
        <taxon>Bacteria</taxon>
        <taxon>Pseudomonadati</taxon>
        <taxon>Pseudomonadota</taxon>
        <taxon>Gammaproteobacteria</taxon>
        <taxon>Alteromonadales</taxon>
        <taxon>Alteromonadaceae</taxon>
        <taxon>Alteromonas/Salinimonas group</taxon>
        <taxon>Alteromonas</taxon>
    </lineage>
</organism>
<evidence type="ECO:0000313" key="5">
    <source>
        <dbReference type="EMBL" id="NDW21329.1"/>
    </source>
</evidence>
<feature type="chain" id="PRO_5026653129" evidence="3">
    <location>
        <begin position="35"/>
        <end position="364"/>
    </location>
</feature>
<evidence type="ECO:0000259" key="4">
    <source>
        <dbReference type="PROSITE" id="PS51677"/>
    </source>
</evidence>
<evidence type="ECO:0000256" key="1">
    <source>
        <dbReference type="ARBA" id="ARBA00004613"/>
    </source>
</evidence>
<name>A0A6L9MT06_9ALTE</name>
<dbReference type="Pfam" id="PF01522">
    <property type="entry name" value="Polysacc_deac_1"/>
    <property type="match status" value="1"/>
</dbReference>
<dbReference type="RefSeq" id="WP_163111262.1">
    <property type="nucleotide sequence ID" value="NZ_JAAAWP010000003.1"/>
</dbReference>
<dbReference type="PANTHER" id="PTHR34216">
    <property type="match status" value="1"/>
</dbReference>
<dbReference type="InterPro" id="IPR002509">
    <property type="entry name" value="NODB_dom"/>
</dbReference>
<keyword evidence="6" id="KW-1185">Reference proteome</keyword>
<evidence type="ECO:0000256" key="3">
    <source>
        <dbReference type="SAM" id="SignalP"/>
    </source>
</evidence>
<dbReference type="Gene3D" id="3.20.20.370">
    <property type="entry name" value="Glycoside hydrolase/deacetylase"/>
    <property type="match status" value="1"/>
</dbReference>
<dbReference type="GO" id="GO:0005576">
    <property type="term" value="C:extracellular region"/>
    <property type="evidence" value="ECO:0007669"/>
    <property type="project" value="UniProtKB-SubCell"/>
</dbReference>
<protein>
    <submittedName>
        <fullName evidence="5">Polysaccharide deacetylase family protein</fullName>
    </submittedName>
</protein>
<evidence type="ECO:0000313" key="6">
    <source>
        <dbReference type="Proteomes" id="UP000478837"/>
    </source>
</evidence>
<feature type="domain" description="NodB homology" evidence="4">
    <location>
        <begin position="97"/>
        <end position="298"/>
    </location>
</feature>
<dbReference type="InterPro" id="IPR011330">
    <property type="entry name" value="Glyco_hydro/deAcase_b/a-brl"/>
</dbReference>
<dbReference type="EMBL" id="JAAAWP010000003">
    <property type="protein sequence ID" value="NDW21329.1"/>
    <property type="molecule type" value="Genomic_DNA"/>
</dbReference>
<feature type="signal peptide" evidence="3">
    <location>
        <begin position="1"/>
        <end position="34"/>
    </location>
</feature>
<evidence type="ECO:0000256" key="2">
    <source>
        <dbReference type="ARBA" id="ARBA00022729"/>
    </source>
</evidence>
<proteinExistence type="predicted"/>
<dbReference type="GO" id="GO:0005975">
    <property type="term" value="P:carbohydrate metabolic process"/>
    <property type="evidence" value="ECO:0007669"/>
    <property type="project" value="InterPro"/>
</dbReference>
<keyword evidence="2 3" id="KW-0732">Signal</keyword>
<comment type="subcellular location">
    <subcellularLocation>
        <location evidence="1">Secreted</location>
    </subcellularLocation>
</comment>
<reference evidence="5 6" key="1">
    <citation type="submission" date="2020-01" db="EMBL/GenBank/DDBJ databases">
        <title>Genomes of bacteria type strains.</title>
        <authorList>
            <person name="Chen J."/>
            <person name="Zhu S."/>
            <person name="Yang J."/>
        </authorList>
    </citation>
    <scope>NUCLEOTIDE SEQUENCE [LARGE SCALE GENOMIC DNA]</scope>
    <source>
        <strain evidence="5 6">LMG 22958</strain>
    </source>
</reference>
<dbReference type="SUPFAM" id="SSF88713">
    <property type="entry name" value="Glycoside hydrolase/deacetylase"/>
    <property type="match status" value="1"/>
</dbReference>
<dbReference type="AlphaFoldDB" id="A0A6L9MT06"/>
<gene>
    <name evidence="5" type="ORF">GTW09_07345</name>
</gene>
<dbReference type="Proteomes" id="UP000478837">
    <property type="component" value="Unassembled WGS sequence"/>
</dbReference>
<sequence>MLITMNRESKFVNKLLAHLTACVAFMLVSLHSVAASKDTTNAAILLYHHVSNDTPPSTSVSPDTFRSHMQYIAKNHTVVPLSDVVKAISENLPLPDNAVAITFDDGYANILHNAHPILSEYGFSYTIFINPNEIGVGPKQLSWEQVSTMHEDGVLFANHTLDHLHMLNNEFTDDEWLEKVWRNVEAAEQKIEEQLGVSLKYLAYPFGEFNLALASKLEEHGYVGFGQHSGAVGPTSNLFALPRFPAAGPYAKLDTLKTKLNSLAMPVTHTSMPEPRLKDNVLNAPITLTVSKGDVRLSQVNCFYAGSSINTEVNNQKISFSIEGELPVGRSRVNCTAPSESMAGRFYWYSVPFFLANSEGKYPD</sequence>
<dbReference type="GO" id="GO:0016810">
    <property type="term" value="F:hydrolase activity, acting on carbon-nitrogen (but not peptide) bonds"/>
    <property type="evidence" value="ECO:0007669"/>
    <property type="project" value="InterPro"/>
</dbReference>
<dbReference type="PROSITE" id="PS51677">
    <property type="entry name" value="NODB"/>
    <property type="match status" value="1"/>
</dbReference>
<dbReference type="InterPro" id="IPR051398">
    <property type="entry name" value="Polysacch_Deacetylase"/>
</dbReference>
<dbReference type="CDD" id="cd10973">
    <property type="entry name" value="CE4_DAC_u4_5s"/>
    <property type="match status" value="1"/>
</dbReference>
<accession>A0A6L9MT06</accession>